<dbReference type="InterPro" id="IPR029056">
    <property type="entry name" value="Ribokinase-like"/>
</dbReference>
<keyword evidence="2 4" id="KW-0418">Kinase</keyword>
<evidence type="ECO:0000256" key="1">
    <source>
        <dbReference type="ARBA" id="ARBA00022679"/>
    </source>
</evidence>
<dbReference type="Gene3D" id="3.40.1190.20">
    <property type="match status" value="1"/>
</dbReference>
<proteinExistence type="predicted"/>
<dbReference type="RefSeq" id="WP_204201768.1">
    <property type="nucleotide sequence ID" value="NZ_JAFELM010000012.1"/>
</dbReference>
<evidence type="ECO:0000256" key="2">
    <source>
        <dbReference type="ARBA" id="ARBA00022777"/>
    </source>
</evidence>
<organism evidence="4 5">
    <name type="scientific">Bacillus suaedaesalsae</name>
    <dbReference type="NCBI Taxonomy" id="2810349"/>
    <lineage>
        <taxon>Bacteria</taxon>
        <taxon>Bacillati</taxon>
        <taxon>Bacillota</taxon>
        <taxon>Bacilli</taxon>
        <taxon>Bacillales</taxon>
        <taxon>Bacillaceae</taxon>
        <taxon>Bacillus</taxon>
    </lineage>
</organism>
<feature type="domain" description="Carbohydrate kinase PfkB" evidence="3">
    <location>
        <begin position="3"/>
        <end position="277"/>
    </location>
</feature>
<dbReference type="Proteomes" id="UP001518925">
    <property type="component" value="Unassembled WGS sequence"/>
</dbReference>
<dbReference type="PANTHER" id="PTHR10584:SF166">
    <property type="entry name" value="RIBOKINASE"/>
    <property type="match status" value="1"/>
</dbReference>
<evidence type="ECO:0000313" key="4">
    <source>
        <dbReference type="EMBL" id="MBM6616378.1"/>
    </source>
</evidence>
<reference evidence="4 5" key="1">
    <citation type="submission" date="2021-02" db="EMBL/GenBank/DDBJ databases">
        <title>Bacillus sp. RD4P76, an endophyte from a halophyte.</title>
        <authorList>
            <person name="Sun J.-Q."/>
        </authorList>
    </citation>
    <scope>NUCLEOTIDE SEQUENCE [LARGE SCALE GENOMIC DNA]</scope>
    <source>
        <strain evidence="4 5">RD4P76</strain>
    </source>
</reference>
<evidence type="ECO:0000259" key="3">
    <source>
        <dbReference type="Pfam" id="PF00294"/>
    </source>
</evidence>
<gene>
    <name evidence="4" type="ORF">JR050_01615</name>
</gene>
<dbReference type="PANTHER" id="PTHR10584">
    <property type="entry name" value="SUGAR KINASE"/>
    <property type="match status" value="1"/>
</dbReference>
<dbReference type="PROSITE" id="PS00584">
    <property type="entry name" value="PFKB_KINASES_2"/>
    <property type="match status" value="1"/>
</dbReference>
<dbReference type="InterPro" id="IPR011611">
    <property type="entry name" value="PfkB_dom"/>
</dbReference>
<name>A0ABS2DFP7_9BACI</name>
<dbReference type="GO" id="GO:0016301">
    <property type="term" value="F:kinase activity"/>
    <property type="evidence" value="ECO:0007669"/>
    <property type="project" value="UniProtKB-KW"/>
</dbReference>
<dbReference type="SUPFAM" id="SSF53613">
    <property type="entry name" value="Ribokinase-like"/>
    <property type="match status" value="1"/>
</dbReference>
<keyword evidence="1" id="KW-0808">Transferase</keyword>
<evidence type="ECO:0000313" key="5">
    <source>
        <dbReference type="Proteomes" id="UP001518925"/>
    </source>
</evidence>
<accession>A0ABS2DFP7</accession>
<dbReference type="InterPro" id="IPR002173">
    <property type="entry name" value="Carboh/pur_kinase_PfkB_CS"/>
</dbReference>
<comment type="caution">
    <text evidence="4">The sequence shown here is derived from an EMBL/GenBank/DDBJ whole genome shotgun (WGS) entry which is preliminary data.</text>
</comment>
<keyword evidence="5" id="KW-1185">Reference proteome</keyword>
<protein>
    <submittedName>
        <fullName evidence="4">Carbohydrate kinase family protein</fullName>
    </submittedName>
</protein>
<dbReference type="Pfam" id="PF00294">
    <property type="entry name" value="PfkB"/>
    <property type="match status" value="1"/>
</dbReference>
<dbReference type="EMBL" id="JAFELM010000012">
    <property type="protein sequence ID" value="MBM6616378.1"/>
    <property type="molecule type" value="Genomic_DNA"/>
</dbReference>
<sequence>MDNILVLGGVSFNLMVEVDHFPQPVAQTIHSVKSYHETLGSTGAGKSLNVKKLGFDVDFYGIIGKDEYGDKIVSYLKKDEIPFHYDISPDGTERHLNFMKNSTGERLSIFLNSIPNHIETNKVHVEKLIQKSDYVFLNIVSYCKDFIPLLKKHKKEIWVDLHDYDGKNEYHQDFIEVADVIQFSSENNPKYKETMKEFLLGGKKLIICTHGDKGATILSQAGWLETPAQKYNVVDTNGAGDAYFSGILYGITKGYELEKTARIASIVGGLAVTSKELALNDLSSDKVEEEYKRIYL</sequence>